<dbReference type="SUPFAM" id="SSF48576">
    <property type="entry name" value="Terpenoid synthases"/>
    <property type="match status" value="1"/>
</dbReference>
<dbReference type="Pfam" id="PF06330">
    <property type="entry name" value="TRI5"/>
    <property type="match status" value="1"/>
</dbReference>
<evidence type="ECO:0008006" key="5">
    <source>
        <dbReference type="Google" id="ProtNLM"/>
    </source>
</evidence>
<keyword evidence="2" id="KW-0456">Lyase</keyword>
<organism evidence="3 4">
    <name type="scientific">Penicillium desertorum</name>
    <dbReference type="NCBI Taxonomy" id="1303715"/>
    <lineage>
        <taxon>Eukaryota</taxon>
        <taxon>Fungi</taxon>
        <taxon>Dikarya</taxon>
        <taxon>Ascomycota</taxon>
        <taxon>Pezizomycotina</taxon>
        <taxon>Eurotiomycetes</taxon>
        <taxon>Eurotiomycetidae</taxon>
        <taxon>Eurotiales</taxon>
        <taxon>Aspergillaceae</taxon>
        <taxon>Penicillium</taxon>
    </lineage>
</organism>
<dbReference type="InterPro" id="IPR024652">
    <property type="entry name" value="Trichodiene_synth"/>
</dbReference>
<evidence type="ECO:0000313" key="4">
    <source>
        <dbReference type="Proteomes" id="UP001147760"/>
    </source>
</evidence>
<proteinExistence type="inferred from homology"/>
<dbReference type="AlphaFoldDB" id="A0A9W9WSK5"/>
<evidence type="ECO:0000313" key="3">
    <source>
        <dbReference type="EMBL" id="KAJ5472900.1"/>
    </source>
</evidence>
<dbReference type="EMBL" id="JAPWDO010000004">
    <property type="protein sequence ID" value="KAJ5472900.1"/>
    <property type="molecule type" value="Genomic_DNA"/>
</dbReference>
<reference evidence="3" key="2">
    <citation type="journal article" date="2023" name="IMA Fungus">
        <title>Comparative genomic study of the Penicillium genus elucidates a diverse pangenome and 15 lateral gene transfer events.</title>
        <authorList>
            <person name="Petersen C."/>
            <person name="Sorensen T."/>
            <person name="Nielsen M.R."/>
            <person name="Sondergaard T.E."/>
            <person name="Sorensen J.L."/>
            <person name="Fitzpatrick D.A."/>
            <person name="Frisvad J.C."/>
            <person name="Nielsen K.L."/>
        </authorList>
    </citation>
    <scope>NUCLEOTIDE SEQUENCE</scope>
    <source>
        <strain evidence="3">IBT 17660</strain>
    </source>
</reference>
<gene>
    <name evidence="3" type="ORF">N7530_006901</name>
</gene>
<evidence type="ECO:0000256" key="1">
    <source>
        <dbReference type="ARBA" id="ARBA00007946"/>
    </source>
</evidence>
<sequence length="313" mass="35341">MSEGPISNTLKQDYSNIVNHFLSKQPFTLFSTDTAIEDTVLSRCLSHNIPEKNAQMLASHGTAAAKQFYPLHSAEIQKLIALYTAYFGAIDDLGEDFIEGLRKFGHDMLRNAVQTEILHDYADLLGEFGHFYCDFCSNKIVTGTISFIDACVMEFESAHNFQKLRTAPGFPDYFRAMTEVGEPYTYFILREDLVSKGNLELFIQAVPDIIFFTYSVNDLLSFYKESIVGDERGNFVHLRAVKDGVTVKDVLCSLSVEIQRYAQNIRSTVADDEKLFSVVDAYLRGYIGFHVSKYRYRLSELDIPILDAGKGGT</sequence>
<evidence type="ECO:0000256" key="2">
    <source>
        <dbReference type="ARBA" id="ARBA00023239"/>
    </source>
</evidence>
<accession>A0A9W9WSK5</accession>
<comment type="similarity">
    <text evidence="1">Belongs to the trichodiene synthase family.</text>
</comment>
<dbReference type="OrthoDB" id="2998174at2759"/>
<dbReference type="Gene3D" id="1.10.600.10">
    <property type="entry name" value="Farnesyl Diphosphate Synthase"/>
    <property type="match status" value="1"/>
</dbReference>
<dbReference type="InterPro" id="IPR008949">
    <property type="entry name" value="Isoprenoid_synthase_dom_sf"/>
</dbReference>
<name>A0A9W9WSK5_9EURO</name>
<reference evidence="3" key="1">
    <citation type="submission" date="2022-12" db="EMBL/GenBank/DDBJ databases">
        <authorList>
            <person name="Petersen C."/>
        </authorList>
    </citation>
    <scope>NUCLEOTIDE SEQUENCE</scope>
    <source>
        <strain evidence="3">IBT 17660</strain>
    </source>
</reference>
<keyword evidence="4" id="KW-1185">Reference proteome</keyword>
<dbReference type="GO" id="GO:0016838">
    <property type="term" value="F:carbon-oxygen lyase activity, acting on phosphates"/>
    <property type="evidence" value="ECO:0007669"/>
    <property type="project" value="InterPro"/>
</dbReference>
<protein>
    <recommendedName>
        <fullName evidence="5">Terpenoid synthase</fullName>
    </recommendedName>
</protein>
<comment type="caution">
    <text evidence="3">The sequence shown here is derived from an EMBL/GenBank/DDBJ whole genome shotgun (WGS) entry which is preliminary data.</text>
</comment>
<dbReference type="Proteomes" id="UP001147760">
    <property type="component" value="Unassembled WGS sequence"/>
</dbReference>